<accession>A0A8T2U6X9</accession>
<dbReference type="EMBL" id="CM035414">
    <property type="protein sequence ID" value="KAH7430308.1"/>
    <property type="molecule type" value="Genomic_DNA"/>
</dbReference>
<feature type="transmembrane region" description="Helical" evidence="7">
    <location>
        <begin position="191"/>
        <end position="208"/>
    </location>
</feature>
<feature type="region of interest" description="Disordered" evidence="6">
    <location>
        <begin position="1"/>
        <end position="32"/>
    </location>
</feature>
<feature type="transmembrane region" description="Helical" evidence="7">
    <location>
        <begin position="220"/>
        <end position="239"/>
    </location>
</feature>
<evidence type="ECO:0000256" key="2">
    <source>
        <dbReference type="ARBA" id="ARBA00009700"/>
    </source>
</evidence>
<evidence type="ECO:0000256" key="5">
    <source>
        <dbReference type="ARBA" id="ARBA00023136"/>
    </source>
</evidence>
<gene>
    <name evidence="8" type="ORF">KP509_09G092800</name>
</gene>
<dbReference type="PANTHER" id="PTHR21433:SF0">
    <property type="entry name" value="TRANSMEMBRANE PROTEIN 120 HOMOLOG"/>
    <property type="match status" value="1"/>
</dbReference>
<keyword evidence="3 7" id="KW-0812">Transmembrane</keyword>
<comment type="caution">
    <text evidence="8">The sequence shown here is derived from an EMBL/GenBank/DDBJ whole genome shotgun (WGS) entry which is preliminary data.</text>
</comment>
<protein>
    <recommendedName>
        <fullName evidence="10">TMPIT-like protein</fullName>
    </recommendedName>
</protein>
<feature type="transmembrane region" description="Helical" evidence="7">
    <location>
        <begin position="160"/>
        <end position="179"/>
    </location>
</feature>
<keyword evidence="9" id="KW-1185">Reference proteome</keyword>
<sequence>MSGEIDTGEHPDMGESMDRGDAEENHGPKGSNIPERVAALLQQAKSLQSTATALSSRIKVEEQVLSNQALVLEKDMRRLRSDVFLAVEKEEIIPQLAEKLEEEIDRAHWMICEGDVGALLPHKYNGFFLRMLLGPVNVRASRNDVRFKVKEEYNAYRDRTAILFLLFPSILLLLRNWLWKGCFPALPVQAYQAWLLFFYTSLALRENILRINGSDIRPWWVYHHYCAMLMAVVSLTWDFKGERPYCERKQNGVKLFLVWAVMQGVAMLLQNRYQRQRLYTRIALGKAGRMDVVWGETAGVIGQLWLLYPLLFVLQLFQGYIGILLLLTAFIQDDCEWQVITSGILLLIMAAGNFANTFQTLLAKRRIKLRKGKNPSQKTAVNGKDTKLC</sequence>
<dbReference type="EMBL" id="CM035414">
    <property type="protein sequence ID" value="KAH7430307.1"/>
    <property type="molecule type" value="Genomic_DNA"/>
</dbReference>
<evidence type="ECO:0000313" key="9">
    <source>
        <dbReference type="Proteomes" id="UP000825935"/>
    </source>
</evidence>
<keyword evidence="4 7" id="KW-1133">Transmembrane helix</keyword>
<evidence type="ECO:0000256" key="4">
    <source>
        <dbReference type="ARBA" id="ARBA00022989"/>
    </source>
</evidence>
<dbReference type="GO" id="GO:0016020">
    <property type="term" value="C:membrane"/>
    <property type="evidence" value="ECO:0007669"/>
    <property type="project" value="UniProtKB-SubCell"/>
</dbReference>
<comment type="subcellular location">
    <subcellularLocation>
        <location evidence="1">Membrane</location>
        <topology evidence="1">Multi-pass membrane protein</topology>
    </subcellularLocation>
</comment>
<dbReference type="OrthoDB" id="2015098at2759"/>
<reference evidence="8" key="1">
    <citation type="submission" date="2021-08" db="EMBL/GenBank/DDBJ databases">
        <title>WGS assembly of Ceratopteris richardii.</title>
        <authorList>
            <person name="Marchant D.B."/>
            <person name="Chen G."/>
            <person name="Jenkins J."/>
            <person name="Shu S."/>
            <person name="Leebens-Mack J."/>
            <person name="Grimwood J."/>
            <person name="Schmutz J."/>
            <person name="Soltis P."/>
            <person name="Soltis D."/>
            <person name="Chen Z.-H."/>
        </authorList>
    </citation>
    <scope>NUCLEOTIDE SEQUENCE</scope>
    <source>
        <strain evidence="8">Whitten #5841</strain>
        <tissue evidence="8">Leaf</tissue>
    </source>
</reference>
<evidence type="ECO:0000256" key="1">
    <source>
        <dbReference type="ARBA" id="ARBA00004141"/>
    </source>
</evidence>
<dbReference type="InterPro" id="IPR012926">
    <property type="entry name" value="TMEM120A/B"/>
</dbReference>
<keyword evidence="5 7" id="KW-0472">Membrane</keyword>
<organism evidence="8 9">
    <name type="scientific">Ceratopteris richardii</name>
    <name type="common">Triangle waterfern</name>
    <dbReference type="NCBI Taxonomy" id="49495"/>
    <lineage>
        <taxon>Eukaryota</taxon>
        <taxon>Viridiplantae</taxon>
        <taxon>Streptophyta</taxon>
        <taxon>Embryophyta</taxon>
        <taxon>Tracheophyta</taxon>
        <taxon>Polypodiopsida</taxon>
        <taxon>Polypodiidae</taxon>
        <taxon>Polypodiales</taxon>
        <taxon>Pteridineae</taxon>
        <taxon>Pteridaceae</taxon>
        <taxon>Parkerioideae</taxon>
        <taxon>Ceratopteris</taxon>
    </lineage>
</organism>
<dbReference type="AlphaFoldDB" id="A0A8T2U6X9"/>
<feature type="transmembrane region" description="Helical" evidence="7">
    <location>
        <begin position="305"/>
        <end position="331"/>
    </location>
</feature>
<name>A0A8T2U6X9_CERRI</name>
<proteinExistence type="inferred from homology"/>
<dbReference type="Pfam" id="PF07851">
    <property type="entry name" value="TMEM120A-B"/>
    <property type="match status" value="1"/>
</dbReference>
<dbReference type="PANTHER" id="PTHR21433">
    <property type="entry name" value="TRANSMEMBRANE PROTEIN INDUCED BY TUMOR NECROSIS FACTOR ALPHA"/>
    <property type="match status" value="1"/>
</dbReference>
<evidence type="ECO:0008006" key="10">
    <source>
        <dbReference type="Google" id="ProtNLM"/>
    </source>
</evidence>
<feature type="transmembrane region" description="Helical" evidence="7">
    <location>
        <begin position="251"/>
        <end position="269"/>
    </location>
</feature>
<evidence type="ECO:0000256" key="6">
    <source>
        <dbReference type="SAM" id="MobiDB-lite"/>
    </source>
</evidence>
<dbReference type="EMBL" id="CM035414">
    <property type="protein sequence ID" value="KAH7430310.1"/>
    <property type="molecule type" value="Genomic_DNA"/>
</dbReference>
<evidence type="ECO:0000256" key="7">
    <source>
        <dbReference type="SAM" id="Phobius"/>
    </source>
</evidence>
<feature type="transmembrane region" description="Helical" evidence="7">
    <location>
        <begin position="337"/>
        <end position="363"/>
    </location>
</feature>
<dbReference type="EMBL" id="CM035414">
    <property type="protein sequence ID" value="KAH7430309.1"/>
    <property type="molecule type" value="Genomic_DNA"/>
</dbReference>
<dbReference type="Proteomes" id="UP000825935">
    <property type="component" value="Chromosome 9"/>
</dbReference>
<feature type="compositionally biased region" description="Basic and acidic residues" evidence="6">
    <location>
        <begin position="7"/>
        <end position="27"/>
    </location>
</feature>
<comment type="similarity">
    <text evidence="2">Belongs to the TMEM120 family.</text>
</comment>
<evidence type="ECO:0000256" key="3">
    <source>
        <dbReference type="ARBA" id="ARBA00022692"/>
    </source>
</evidence>
<dbReference type="OMA" id="WPNTGPW"/>
<evidence type="ECO:0000313" key="8">
    <source>
        <dbReference type="EMBL" id="KAH7430310.1"/>
    </source>
</evidence>